<feature type="transmembrane region" description="Helical" evidence="2">
    <location>
        <begin position="162"/>
        <end position="182"/>
    </location>
</feature>
<evidence type="ECO:0000256" key="1">
    <source>
        <dbReference type="SAM" id="MobiDB-lite"/>
    </source>
</evidence>
<evidence type="ECO:0000256" key="2">
    <source>
        <dbReference type="SAM" id="Phobius"/>
    </source>
</evidence>
<dbReference type="EMBL" id="QCYY01000840">
    <property type="protein sequence ID" value="ROT82339.1"/>
    <property type="molecule type" value="Genomic_DNA"/>
</dbReference>
<protein>
    <submittedName>
        <fullName evidence="3">Uncharacterized protein</fullName>
    </submittedName>
</protein>
<gene>
    <name evidence="3" type="ORF">C7M84_024495</name>
</gene>
<keyword evidence="2" id="KW-0812">Transmembrane</keyword>
<feature type="transmembrane region" description="Helical" evidence="2">
    <location>
        <begin position="202"/>
        <end position="224"/>
    </location>
</feature>
<dbReference type="AlphaFoldDB" id="A0A423U0X5"/>
<evidence type="ECO:0000313" key="3">
    <source>
        <dbReference type="EMBL" id="ROT82339.1"/>
    </source>
</evidence>
<accession>A0A423U0X5</accession>
<reference evidence="3 4" key="1">
    <citation type="submission" date="2018-04" db="EMBL/GenBank/DDBJ databases">
        <authorList>
            <person name="Zhang X."/>
            <person name="Yuan J."/>
            <person name="Li F."/>
            <person name="Xiang J."/>
        </authorList>
    </citation>
    <scope>NUCLEOTIDE SEQUENCE [LARGE SCALE GENOMIC DNA]</scope>
    <source>
        <tissue evidence="3">Muscle</tissue>
    </source>
</reference>
<feature type="transmembrane region" description="Helical" evidence="2">
    <location>
        <begin position="236"/>
        <end position="258"/>
    </location>
</feature>
<name>A0A423U0X5_PENVA</name>
<proteinExistence type="predicted"/>
<reference evidence="3 4" key="2">
    <citation type="submission" date="2019-01" db="EMBL/GenBank/DDBJ databases">
        <title>The decoding of complex shrimp genome reveals the adaptation for benthos swimmer, frequently molting mechanism and breeding impact on genome.</title>
        <authorList>
            <person name="Sun Y."/>
            <person name="Gao Y."/>
            <person name="Yu Y."/>
        </authorList>
    </citation>
    <scope>NUCLEOTIDE SEQUENCE [LARGE SCALE GENOMIC DNA]</scope>
    <source>
        <tissue evidence="3">Muscle</tissue>
    </source>
</reference>
<keyword evidence="2" id="KW-1133">Transmembrane helix</keyword>
<feature type="region of interest" description="Disordered" evidence="1">
    <location>
        <begin position="35"/>
        <end position="62"/>
    </location>
</feature>
<dbReference type="Proteomes" id="UP000283509">
    <property type="component" value="Unassembled WGS sequence"/>
</dbReference>
<comment type="caution">
    <text evidence="3">The sequence shown here is derived from an EMBL/GenBank/DDBJ whole genome shotgun (WGS) entry which is preliminary data.</text>
</comment>
<keyword evidence="2" id="KW-0472">Membrane</keyword>
<keyword evidence="4" id="KW-1185">Reference proteome</keyword>
<organism evidence="3 4">
    <name type="scientific">Penaeus vannamei</name>
    <name type="common">Whiteleg shrimp</name>
    <name type="synonym">Litopenaeus vannamei</name>
    <dbReference type="NCBI Taxonomy" id="6689"/>
    <lineage>
        <taxon>Eukaryota</taxon>
        <taxon>Metazoa</taxon>
        <taxon>Ecdysozoa</taxon>
        <taxon>Arthropoda</taxon>
        <taxon>Crustacea</taxon>
        <taxon>Multicrustacea</taxon>
        <taxon>Malacostraca</taxon>
        <taxon>Eumalacostraca</taxon>
        <taxon>Eucarida</taxon>
        <taxon>Decapoda</taxon>
        <taxon>Dendrobranchiata</taxon>
        <taxon>Penaeoidea</taxon>
        <taxon>Penaeidae</taxon>
        <taxon>Penaeus</taxon>
    </lineage>
</organism>
<evidence type="ECO:0000313" key="4">
    <source>
        <dbReference type="Proteomes" id="UP000283509"/>
    </source>
</evidence>
<sequence length="434" mass="47902">MPSRSPSAESYQAFLPSAACSPLRTLKQVLSAISPRVDSQSDTAPTCPDVHGKVPAKAPDGRRRRRAWALAEQSDADSVCQSHLPEEALGILQNRSISRRAFRRHLHPSLFSPSCLSPSPSFFTSSTSPVTLGPSSSFFFTPPSPLSSLLVLLLFHNRYFSLFYFFSSSSFTAVHLSILHLSRPLLLLHHIYRFLPCLLHRPLLSLLLFLHHLLPILLLFLHILSPPTFSLSTLSVFLLFLHHLLAILLLFLLSLPIFPPSPINYSPPLPPSPINYSPPLPPSPINYSPPLPPSPITILLLSNIPPHILSSTSLCPPPPIYSILLLFSLYSPIPFKLFSSSSSITYSLFSSSPSTFFHHHHSFYPLPLSSSSSPAPLPQHVARPAPLATHDTCALGTRLGEAVTSHAEECHKICTLSFFTFSLSLYLIENMIKI</sequence>